<organism evidence="1 2">
    <name type="scientific">Oharaeibacter diazotrophicus</name>
    <dbReference type="NCBI Taxonomy" id="1920512"/>
    <lineage>
        <taxon>Bacteria</taxon>
        <taxon>Pseudomonadati</taxon>
        <taxon>Pseudomonadota</taxon>
        <taxon>Alphaproteobacteria</taxon>
        <taxon>Hyphomicrobiales</taxon>
        <taxon>Pleomorphomonadaceae</taxon>
        <taxon>Oharaeibacter</taxon>
    </lineage>
</organism>
<accession>A0A4V3CWT9</accession>
<reference evidence="1 2" key="1">
    <citation type="submission" date="2019-03" db="EMBL/GenBank/DDBJ databases">
        <title>Genomic Encyclopedia of Type Strains, Phase IV (KMG-IV): sequencing the most valuable type-strain genomes for metagenomic binning, comparative biology and taxonomic classification.</title>
        <authorList>
            <person name="Goeker M."/>
        </authorList>
    </citation>
    <scope>NUCLEOTIDE SEQUENCE [LARGE SCALE GENOMIC DNA]</scope>
    <source>
        <strain evidence="1 2">DSM 102969</strain>
    </source>
</reference>
<keyword evidence="2" id="KW-1185">Reference proteome</keyword>
<evidence type="ECO:0000313" key="1">
    <source>
        <dbReference type="EMBL" id="TDP87648.1"/>
    </source>
</evidence>
<dbReference type="RefSeq" id="WP_126541627.1">
    <property type="nucleotide sequence ID" value="NZ_BSPM01000008.1"/>
</dbReference>
<dbReference type="OrthoDB" id="561165at2"/>
<evidence type="ECO:0000313" key="2">
    <source>
        <dbReference type="Proteomes" id="UP000294547"/>
    </source>
</evidence>
<sequence length="259" mass="28472">MRILIGSPSADGEVEPIFAQAILGLVGSFLATRPDVTFEIEMPEGRSVAFARDVLANRVLQSDDLTHLLFIDTDMGFNPELIRRMIALDRPVVGTIAPQRHRDLDAWRRLSREMTNPLAAEVCAVSYTPDVADLDLVGMDPDDDASRAGFIPALQTGAGILLIRRDVFETMRLVCPELAETAVRPALAAIGLTEPLVRFFSFSHGRTGILVGEDLSFTTRWRERCGGEIWVAPDGAIRHAGTRVVTGDFRRRMALTGET</sequence>
<dbReference type="AlphaFoldDB" id="A0A4V3CWT9"/>
<dbReference type="Proteomes" id="UP000294547">
    <property type="component" value="Unassembled WGS sequence"/>
</dbReference>
<protein>
    <recommendedName>
        <fullName evidence="3">Glycosyl transferase family 2</fullName>
    </recommendedName>
</protein>
<gene>
    <name evidence="1" type="ORF">EDD54_1547</name>
</gene>
<comment type="caution">
    <text evidence="1">The sequence shown here is derived from an EMBL/GenBank/DDBJ whole genome shotgun (WGS) entry which is preliminary data.</text>
</comment>
<dbReference type="SUPFAM" id="SSF53448">
    <property type="entry name" value="Nucleotide-diphospho-sugar transferases"/>
    <property type="match status" value="1"/>
</dbReference>
<evidence type="ECO:0008006" key="3">
    <source>
        <dbReference type="Google" id="ProtNLM"/>
    </source>
</evidence>
<dbReference type="InterPro" id="IPR029044">
    <property type="entry name" value="Nucleotide-diphossugar_trans"/>
</dbReference>
<dbReference type="EMBL" id="SNXY01000006">
    <property type="protein sequence ID" value="TDP87648.1"/>
    <property type="molecule type" value="Genomic_DNA"/>
</dbReference>
<proteinExistence type="predicted"/>
<name>A0A4V3CWT9_9HYPH</name>